<evidence type="ECO:0000256" key="2">
    <source>
        <dbReference type="ARBA" id="ARBA00010045"/>
    </source>
</evidence>
<comment type="similarity">
    <text evidence="2">To endonucleases of group I introns of fungi and phage.</text>
</comment>
<evidence type="ECO:0000313" key="5">
    <source>
        <dbReference type="EMBL" id="AFN69885.1"/>
    </source>
</evidence>
<proteinExistence type="predicted"/>
<dbReference type="SMART" id="SM00496">
    <property type="entry name" value="IENR2"/>
    <property type="match status" value="2"/>
</dbReference>
<name>I6ZVN8_9CAUD</name>
<dbReference type="SMART" id="SM00465">
    <property type="entry name" value="GIYc"/>
    <property type="match status" value="1"/>
</dbReference>
<feature type="domain" description="GIY-YIG" evidence="4">
    <location>
        <begin position="1"/>
        <end position="84"/>
    </location>
</feature>
<keyword evidence="5" id="KW-0378">Hydrolase</keyword>
<evidence type="ECO:0000256" key="1">
    <source>
        <dbReference type="ARBA" id="ARBA00001946"/>
    </source>
</evidence>
<sequence length="267" mass="30650">MWYVYKVTNKINGKIYVGVHKSDDIANNTYMGSGVVIRKAIKKYGLSNFSREILFSFDTEKDAYDCENEIVNEEFVNSPLTYNATVGGIGGWSHIKNPGQHMKNSEIAEKVGAALKKHYEMNPEKKDISRRNFAIASEKNKGRKHSKETLAKRSKSINEFYAKNESILKGVSFTDKHKEALKACWTDEKRKKQSERRKEIIAAGNDKFAANRLGSKNTDETKMKMSEARKEYWASKPKVVVKCPHCDKEGVKHAMLRWHFDKCRSKK</sequence>
<dbReference type="InterPro" id="IPR035901">
    <property type="entry name" value="GIY-YIG_endonuc_sf"/>
</dbReference>
<evidence type="ECO:0000259" key="4">
    <source>
        <dbReference type="PROSITE" id="PS50164"/>
    </source>
</evidence>
<dbReference type="InterPro" id="IPR000305">
    <property type="entry name" value="GIY-YIG_endonuc"/>
</dbReference>
<evidence type="ECO:0000256" key="3">
    <source>
        <dbReference type="ARBA" id="ARBA00022842"/>
    </source>
</evidence>
<reference evidence="5" key="1">
    <citation type="submission" date="2011-07" db="EMBL/GenBank/DDBJ databases">
        <title>Diversification of the DNA polymerase (gp43) of T4-related phages of Aeromonas salmonicida.</title>
        <authorList>
            <person name="Petrov V.M."/>
            <person name="Ratnayaka S."/>
            <person name="Karam J.D."/>
        </authorList>
    </citation>
    <scope>NUCLEOTIDE SEQUENCE</scope>
</reference>
<dbReference type="GO" id="GO:0004519">
    <property type="term" value="F:endonuclease activity"/>
    <property type="evidence" value="ECO:0007669"/>
    <property type="project" value="UniProtKB-KW"/>
</dbReference>
<dbReference type="CDD" id="cd10444">
    <property type="entry name" value="GIY-YIG_SegABCDEFG"/>
    <property type="match status" value="1"/>
</dbReference>
<dbReference type="Gene3D" id="3.40.1440.10">
    <property type="entry name" value="GIY-YIG endonuclease"/>
    <property type="match status" value="1"/>
</dbReference>
<keyword evidence="5" id="KW-0540">Nuclease</keyword>
<keyword evidence="3" id="KW-0460">Magnesium</keyword>
<organism evidence="5">
    <name type="scientific">Aeromonas phage Aes120</name>
    <dbReference type="NCBI Taxonomy" id="1198017"/>
    <lineage>
        <taxon>Viruses</taxon>
        <taxon>Duplodnaviria</taxon>
        <taxon>Heunggongvirae</taxon>
        <taxon>Uroviricota</taxon>
        <taxon>Caudoviricetes</taxon>
        <taxon>Pantevenvirales</taxon>
        <taxon>Straboviridae</taxon>
        <taxon>Tevenvirinae</taxon>
        <taxon>Tequatrovirus</taxon>
    </lineage>
</organism>
<dbReference type="PROSITE" id="PS50164">
    <property type="entry name" value="GIY_YIG"/>
    <property type="match status" value="1"/>
</dbReference>
<dbReference type="SUPFAM" id="SSF82771">
    <property type="entry name" value="GIY-YIG endonuclease"/>
    <property type="match status" value="1"/>
</dbReference>
<keyword evidence="5" id="KW-0255">Endonuclease</keyword>
<dbReference type="EMBL" id="JN377898">
    <property type="protein sequence ID" value="AFN69885.1"/>
    <property type="molecule type" value="Genomic_DNA"/>
</dbReference>
<dbReference type="InterPro" id="IPR003611">
    <property type="entry name" value="NUMOD3"/>
</dbReference>
<accession>I6ZVN8</accession>
<comment type="cofactor">
    <cofactor evidence="1">
        <name>Mg(2+)</name>
        <dbReference type="ChEBI" id="CHEBI:18420"/>
    </cofactor>
</comment>
<protein>
    <submittedName>
        <fullName evidence="5">Putative GIY-YIG homing endonuclease</fullName>
    </submittedName>
</protein>
<dbReference type="GO" id="GO:0003677">
    <property type="term" value="F:DNA binding"/>
    <property type="evidence" value="ECO:0007669"/>
    <property type="project" value="InterPro"/>
</dbReference>